<keyword evidence="1" id="KW-0472">Membrane</keyword>
<keyword evidence="1" id="KW-0812">Transmembrane</keyword>
<keyword evidence="1" id="KW-1133">Transmembrane helix</keyword>
<organism evidence="2 3">
    <name type="scientific">Ambrosia artemisiifolia</name>
    <name type="common">Common ragweed</name>
    <dbReference type="NCBI Taxonomy" id="4212"/>
    <lineage>
        <taxon>Eukaryota</taxon>
        <taxon>Viridiplantae</taxon>
        <taxon>Streptophyta</taxon>
        <taxon>Embryophyta</taxon>
        <taxon>Tracheophyta</taxon>
        <taxon>Spermatophyta</taxon>
        <taxon>Magnoliopsida</taxon>
        <taxon>eudicotyledons</taxon>
        <taxon>Gunneridae</taxon>
        <taxon>Pentapetalae</taxon>
        <taxon>asterids</taxon>
        <taxon>campanulids</taxon>
        <taxon>Asterales</taxon>
        <taxon>Asteraceae</taxon>
        <taxon>Asteroideae</taxon>
        <taxon>Heliantheae alliance</taxon>
        <taxon>Heliantheae</taxon>
        <taxon>Ambrosia</taxon>
    </lineage>
</organism>
<proteinExistence type="predicted"/>
<evidence type="ECO:0000313" key="2">
    <source>
        <dbReference type="EMBL" id="KAI7726204.1"/>
    </source>
</evidence>
<keyword evidence="3" id="KW-1185">Reference proteome</keyword>
<accession>A0AAD5G296</accession>
<protein>
    <submittedName>
        <fullName evidence="2">Uncharacterized protein</fullName>
    </submittedName>
</protein>
<name>A0AAD5G296_AMBAR</name>
<dbReference type="Proteomes" id="UP001206925">
    <property type="component" value="Unassembled WGS sequence"/>
</dbReference>
<sequence>CTVVSQTCGQCSLITYPYLSHLFFLSLLFFWSFSLCTTATARRLFSLKLSLPSLYACSGERHFFHRRSDVRNREGVGLERAVADGRFSRLPSQTMDTVQPPTMIYCAD</sequence>
<evidence type="ECO:0000313" key="3">
    <source>
        <dbReference type="Proteomes" id="UP001206925"/>
    </source>
</evidence>
<gene>
    <name evidence="2" type="ORF">M8C21_008548</name>
</gene>
<dbReference type="AlphaFoldDB" id="A0AAD5G296"/>
<evidence type="ECO:0000256" key="1">
    <source>
        <dbReference type="SAM" id="Phobius"/>
    </source>
</evidence>
<comment type="caution">
    <text evidence="2">The sequence shown here is derived from an EMBL/GenBank/DDBJ whole genome shotgun (WGS) entry which is preliminary data.</text>
</comment>
<reference evidence="2" key="1">
    <citation type="submission" date="2022-06" db="EMBL/GenBank/DDBJ databases">
        <title>Uncovering the hologenomic basis of an extraordinary plant invasion.</title>
        <authorList>
            <person name="Bieker V.C."/>
            <person name="Martin M.D."/>
            <person name="Gilbert T."/>
            <person name="Hodgins K."/>
            <person name="Battlay P."/>
            <person name="Petersen B."/>
            <person name="Wilson J."/>
        </authorList>
    </citation>
    <scope>NUCLEOTIDE SEQUENCE</scope>
    <source>
        <strain evidence="2">AA19_3_7</strain>
        <tissue evidence="2">Leaf</tissue>
    </source>
</reference>
<dbReference type="EMBL" id="JAMZMK010011726">
    <property type="protein sequence ID" value="KAI7726204.1"/>
    <property type="molecule type" value="Genomic_DNA"/>
</dbReference>
<feature type="transmembrane region" description="Helical" evidence="1">
    <location>
        <begin position="22"/>
        <end position="41"/>
    </location>
</feature>
<feature type="non-terminal residue" evidence="2">
    <location>
        <position position="108"/>
    </location>
</feature>